<dbReference type="SUPFAM" id="SSF63829">
    <property type="entry name" value="Calcium-dependent phosphotriesterase"/>
    <property type="match status" value="1"/>
</dbReference>
<dbReference type="RefSeq" id="WP_167314626.1">
    <property type="nucleotide sequence ID" value="NZ_CP050266.1"/>
</dbReference>
<organism evidence="1 2">
    <name type="scientific">Salinivibrio costicola</name>
    <name type="common">Vibrio costicola</name>
    <dbReference type="NCBI Taxonomy" id="51367"/>
    <lineage>
        <taxon>Bacteria</taxon>
        <taxon>Pseudomonadati</taxon>
        <taxon>Pseudomonadota</taxon>
        <taxon>Gammaproteobacteria</taxon>
        <taxon>Vibrionales</taxon>
        <taxon>Vibrionaceae</taxon>
        <taxon>Salinivibrio</taxon>
    </lineage>
</organism>
<gene>
    <name evidence="1" type="ORF">HBA18_09055</name>
</gene>
<proteinExistence type="predicted"/>
<keyword evidence="2" id="KW-1185">Reference proteome</keyword>
<dbReference type="EMBL" id="CP050266">
    <property type="protein sequence ID" value="QIR06499.1"/>
    <property type="molecule type" value="Genomic_DNA"/>
</dbReference>
<name>A0ABX6K4U8_SALCS</name>
<sequence>MTATEYDGAYYFAFERRIYRFDITHNKVTCDFKFSNGRGPLSFTVVNNVEGFHNGLYFGEYISNPEKDPVKVYHRSHAWSVIYKFPQGELNHIHGLVPDNFSKCLWILGGDFDESAAIYRVRDNFENIETIVSGSQKYRSCVAFPIEGGLLYATDTQQEPNSIRLLKLKNGIWDSEELESINGSCIYGQELPGYYVFSTSTEPSEKVVNKVASLLDNKPAPAIRFNRSDIIIMDKATNEISRVYSDEKDIYPYRLFQFGTVMFPKGVPEHNEVAAYFVGSKKHDLTTLFFSLRN</sequence>
<dbReference type="Proteomes" id="UP000501408">
    <property type="component" value="Chromosome 1"/>
</dbReference>
<reference evidence="1 2" key="1">
    <citation type="submission" date="2020-03" db="EMBL/GenBank/DDBJ databases">
        <title>Genome mining reveals the biosynthetic pathways of PHA and ectoines of the halophilic strain Salinivibrio costicola M318 isolated from fermented shrimp paste.</title>
        <authorList>
            <person name="Doan T.V."/>
            <person name="Tran L.T."/>
            <person name="Trieu T.A."/>
            <person name="Nguyen Q.V."/>
            <person name="Quach T.N."/>
            <person name="Phi T.Q."/>
            <person name="Kumar S."/>
        </authorList>
    </citation>
    <scope>NUCLEOTIDE SEQUENCE [LARGE SCALE GENOMIC DNA]</scope>
    <source>
        <strain evidence="1 2">M318</strain>
    </source>
</reference>
<protein>
    <submittedName>
        <fullName evidence="1">Uncharacterized protein</fullName>
    </submittedName>
</protein>
<evidence type="ECO:0000313" key="1">
    <source>
        <dbReference type="EMBL" id="QIR06499.1"/>
    </source>
</evidence>
<evidence type="ECO:0000313" key="2">
    <source>
        <dbReference type="Proteomes" id="UP000501408"/>
    </source>
</evidence>
<accession>A0ABX6K4U8</accession>